<reference evidence="2" key="1">
    <citation type="journal article" date="2023" name="Int. J. Syst. Evol. Microbiol.">
        <title>Streptomyces meridianus sp. nov. isolated from brackish water of the Tagus estuary in Alcochete, Portugal.</title>
        <authorList>
            <person name="Santos J.D.N."/>
            <person name="Klimek D."/>
            <person name="Calusinska M."/>
            <person name="Lobo Da Cunha A."/>
            <person name="Catita J."/>
            <person name="Goncalves H."/>
            <person name="Gonzalez I."/>
            <person name="Reyes F."/>
            <person name="Lage O.M."/>
        </authorList>
    </citation>
    <scope>NUCLEOTIDE SEQUENCE</scope>
    <source>
        <strain evidence="2">MTZ3.1</strain>
    </source>
</reference>
<dbReference type="EMBL" id="JAMQGM010000045">
    <property type="protein sequence ID" value="MCM2579687.1"/>
    <property type="molecule type" value="Genomic_DNA"/>
</dbReference>
<organism evidence="2 3">
    <name type="scientific">Streptomyces meridianus</name>
    <dbReference type="NCBI Taxonomy" id="2938945"/>
    <lineage>
        <taxon>Bacteria</taxon>
        <taxon>Bacillati</taxon>
        <taxon>Actinomycetota</taxon>
        <taxon>Actinomycetes</taxon>
        <taxon>Kitasatosporales</taxon>
        <taxon>Streptomycetaceae</taxon>
        <taxon>Streptomyces</taxon>
    </lineage>
</organism>
<dbReference type="RefSeq" id="WP_251417802.1">
    <property type="nucleotide sequence ID" value="NZ_JAMQGM010000045.1"/>
</dbReference>
<evidence type="ECO:0000256" key="1">
    <source>
        <dbReference type="SAM" id="MobiDB-lite"/>
    </source>
</evidence>
<gene>
    <name evidence="2" type="ORF">M1E25_20440</name>
</gene>
<proteinExistence type="predicted"/>
<comment type="caution">
    <text evidence="2">The sequence shown here is derived from an EMBL/GenBank/DDBJ whole genome shotgun (WGS) entry which is preliminary data.</text>
</comment>
<feature type="region of interest" description="Disordered" evidence="1">
    <location>
        <begin position="221"/>
        <end position="250"/>
    </location>
</feature>
<evidence type="ECO:0000313" key="3">
    <source>
        <dbReference type="Proteomes" id="UP001167160"/>
    </source>
</evidence>
<dbReference type="Proteomes" id="UP001167160">
    <property type="component" value="Unassembled WGS sequence"/>
</dbReference>
<feature type="compositionally biased region" description="Low complexity" evidence="1">
    <location>
        <begin position="228"/>
        <end position="250"/>
    </location>
</feature>
<sequence length="250" mass="26368">MYDPDSPQRLASYAAVLAGALPGIWTSTHHLPEQKNNLAQLVDRVWDMDLVAESLAQHSPGQAAILTRSDGTQLVLLERHDEHDGFLIAGIAPGELPDEAYRGIREPNGIVLTDDPILSAEQVTGDLLARFDIALAQVRRTAVAAVQPSQPERVVLTWQEDGSLAAAPVGETAAAVLAANGFVPDAVGIYRLSGDDTTTQAHAVRASGQQLDVHGIATTLQHPSGRFAPSATPATPSAPAARHASPTRAR</sequence>
<accession>A0ABT0XB00</accession>
<name>A0ABT0XB00_9ACTN</name>
<evidence type="ECO:0000313" key="2">
    <source>
        <dbReference type="EMBL" id="MCM2579687.1"/>
    </source>
</evidence>
<keyword evidence="3" id="KW-1185">Reference proteome</keyword>
<protein>
    <submittedName>
        <fullName evidence="2">Uncharacterized protein</fullName>
    </submittedName>
</protein>